<dbReference type="Pfam" id="PF18474">
    <property type="entry name" value="DUF5614"/>
    <property type="match status" value="1"/>
</dbReference>
<evidence type="ECO:0000259" key="4">
    <source>
        <dbReference type="Pfam" id="PF18474"/>
    </source>
</evidence>
<dbReference type="InterPro" id="IPR010733">
    <property type="entry name" value="DUF1308"/>
</dbReference>
<evidence type="ECO:0000256" key="2">
    <source>
        <dbReference type="SAM" id="MobiDB-lite"/>
    </source>
</evidence>
<evidence type="ECO:0000313" key="5">
    <source>
        <dbReference type="Proteomes" id="UP000694845"/>
    </source>
</evidence>
<dbReference type="KEGG" id="aplc:110976479"/>
<dbReference type="CTD" id="79020"/>
<name>A0A8B7XYX0_ACAPL</name>
<gene>
    <name evidence="6" type="primary">LOC110976479</name>
</gene>
<evidence type="ECO:0000256" key="1">
    <source>
        <dbReference type="ARBA" id="ARBA00006588"/>
    </source>
</evidence>
<accession>A0A8B7XYX0</accession>
<feature type="domain" description="DUF1308" evidence="3">
    <location>
        <begin position="253"/>
        <end position="411"/>
    </location>
</feature>
<organism evidence="5 6">
    <name type="scientific">Acanthaster planci</name>
    <name type="common">Crown-of-thorns starfish</name>
    <dbReference type="NCBI Taxonomy" id="133434"/>
    <lineage>
        <taxon>Eukaryota</taxon>
        <taxon>Metazoa</taxon>
        <taxon>Echinodermata</taxon>
        <taxon>Eleutherozoa</taxon>
        <taxon>Asterozoa</taxon>
        <taxon>Asteroidea</taxon>
        <taxon>Valvatacea</taxon>
        <taxon>Valvatida</taxon>
        <taxon>Acanthasteridae</taxon>
        <taxon>Acanthaster</taxon>
    </lineage>
</organism>
<feature type="compositionally biased region" description="Polar residues" evidence="2">
    <location>
        <begin position="414"/>
        <end position="428"/>
    </location>
</feature>
<dbReference type="OrthoDB" id="441890at2759"/>
<protein>
    <submittedName>
        <fullName evidence="6">UPF0415 protein C7orf25 homolog isoform X1</fullName>
    </submittedName>
</protein>
<dbReference type="Pfam" id="PF07000">
    <property type="entry name" value="DUF1308"/>
    <property type="match status" value="1"/>
</dbReference>
<comment type="similarity">
    <text evidence="1">Belongs to the UPF0415 family.</text>
</comment>
<dbReference type="InterPro" id="IPR041076">
    <property type="entry name" value="DUF5614"/>
</dbReference>
<dbReference type="PANTHER" id="PTHR13379">
    <property type="entry name" value="UNCHARACTERIZED DUF1308"/>
    <property type="match status" value="1"/>
</dbReference>
<dbReference type="PANTHER" id="PTHR13379:SF0">
    <property type="entry name" value="UPF0415 PROTEIN C7ORF25"/>
    <property type="match status" value="1"/>
</dbReference>
<evidence type="ECO:0000313" key="6">
    <source>
        <dbReference type="RefSeq" id="XP_022085447.1"/>
    </source>
</evidence>
<reference evidence="6" key="1">
    <citation type="submission" date="2025-08" db="UniProtKB">
        <authorList>
            <consortium name="RefSeq"/>
        </authorList>
    </citation>
    <scope>IDENTIFICATION</scope>
</reference>
<keyword evidence="5" id="KW-1185">Reference proteome</keyword>
<feature type="domain" description="DUF5614" evidence="4">
    <location>
        <begin position="31"/>
        <end position="225"/>
    </location>
</feature>
<dbReference type="RefSeq" id="XP_022085447.1">
    <property type="nucleotide sequence ID" value="XM_022229755.1"/>
</dbReference>
<sequence>MALVSRDGCVIAETGLSHSMAVSMDEATGEALQGLLSWAEELLSRAQALQAKKAGIAGIGKLIKKIHSERTFVKSLQNDSVALKGNQLKSTNLSHLEGVLHSAESFGRVLGVLLPFHYEADEGQEGTVVVDSVARGGAAWVKVTARKARALHRKWEEEGEYGEHDIVEQAKQYLRASQQHPINYQPPAVHVVFYSGVTQAIVDDLAELGIKAHGQVFSTVAESQKATLQMPMITESQMDMLASQSSEEDNRKVNLDVTTLVALVSDLTHGGCWHSFAEPLIQELAQQEREQPVVGEMEQFLQDKELYACQTAINDFQKILATIAGPQERERAQQLLARITLVEDNPSDRASQLEESHRIKHRAKVIFGTGDKMKAITTTANVGFVRATGNKGVSFAVHIHQSRALTEKKRSSDTHAQQGATCRPSSEATLGGSIRSGRDSSANNCPAFGTAVGPTLQKCP</sequence>
<evidence type="ECO:0000259" key="3">
    <source>
        <dbReference type="Pfam" id="PF07000"/>
    </source>
</evidence>
<dbReference type="GeneID" id="110976479"/>
<dbReference type="AlphaFoldDB" id="A0A8B7XYX0"/>
<proteinExistence type="inferred from homology"/>
<feature type="region of interest" description="Disordered" evidence="2">
    <location>
        <begin position="405"/>
        <end position="445"/>
    </location>
</feature>
<dbReference type="Proteomes" id="UP000694845">
    <property type="component" value="Unplaced"/>
</dbReference>